<dbReference type="InterPro" id="IPR036392">
    <property type="entry name" value="PLAT/LH2_dom_sf"/>
</dbReference>
<evidence type="ECO:0000313" key="3">
    <source>
        <dbReference type="Proteomes" id="UP000515163"/>
    </source>
</evidence>
<sequence length="240" mass="28315">MGNTMDCFSCFDFPNLIVAVKTGDTKGVGLHNCAYLTLIDEAGKTSQELSLAGNCFTVFKRGHTDFFTFRVELNIGPITRLKLCRSELNEKRCVEWFVEKIEVRRYFGEPDEFEGKEDLVFPCHRWIRNKRPIVIENYDCSLPQYAEESEQRELEIFWKRRVYRYHRIRDDLPPQISFCPKEEVFTGNSKWDIMVRKQAMMSKYKLPLYESQQWESLYEFDDIYGKKLSTPAVSTDTVCL</sequence>
<dbReference type="Gene3D" id="1.20.245.10">
    <property type="entry name" value="Lipoxygenase-1, Domain 5"/>
    <property type="match status" value="1"/>
</dbReference>
<gene>
    <name evidence="4" type="primary">LOC116292307</name>
</gene>
<dbReference type="KEGG" id="aten:116292307"/>
<evidence type="ECO:0000313" key="4">
    <source>
        <dbReference type="RefSeq" id="XP_031555450.1"/>
    </source>
</evidence>
<feature type="domain" description="PLAT" evidence="2">
    <location>
        <begin position="14"/>
        <end position="141"/>
    </location>
</feature>
<dbReference type="AlphaFoldDB" id="A0A6P8HS23"/>
<accession>A0A6P8HS23</accession>
<dbReference type="InParanoid" id="A0A6P8HS23"/>
<dbReference type="InterPro" id="IPR001024">
    <property type="entry name" value="PLAT/LH2_dom"/>
</dbReference>
<keyword evidence="3" id="KW-1185">Reference proteome</keyword>
<dbReference type="PROSITE" id="PS50095">
    <property type="entry name" value="PLAT"/>
    <property type="match status" value="1"/>
</dbReference>
<dbReference type="SUPFAM" id="SSF49723">
    <property type="entry name" value="Lipase/lipooxygenase domain (PLAT/LH2 domain)"/>
    <property type="match status" value="1"/>
</dbReference>
<dbReference type="Proteomes" id="UP000515163">
    <property type="component" value="Unplaced"/>
</dbReference>
<dbReference type="Gene3D" id="2.60.60.20">
    <property type="entry name" value="PLAT/LH2 domain"/>
    <property type="match status" value="1"/>
</dbReference>
<dbReference type="Pfam" id="PF01477">
    <property type="entry name" value="PLAT"/>
    <property type="match status" value="1"/>
</dbReference>
<proteinExistence type="predicted"/>
<comment type="caution">
    <text evidence="1">Lacks conserved residue(s) required for the propagation of feature annotation.</text>
</comment>
<dbReference type="RefSeq" id="XP_031555450.1">
    <property type="nucleotide sequence ID" value="XM_031699590.1"/>
</dbReference>
<name>A0A6P8HS23_ACTTE</name>
<evidence type="ECO:0000259" key="2">
    <source>
        <dbReference type="PROSITE" id="PS50095"/>
    </source>
</evidence>
<dbReference type="GeneID" id="116292307"/>
<evidence type="ECO:0000256" key="1">
    <source>
        <dbReference type="PROSITE-ProRule" id="PRU00152"/>
    </source>
</evidence>
<organism evidence="3 4">
    <name type="scientific">Actinia tenebrosa</name>
    <name type="common">Australian red waratah sea anemone</name>
    <dbReference type="NCBI Taxonomy" id="6105"/>
    <lineage>
        <taxon>Eukaryota</taxon>
        <taxon>Metazoa</taxon>
        <taxon>Cnidaria</taxon>
        <taxon>Anthozoa</taxon>
        <taxon>Hexacorallia</taxon>
        <taxon>Actiniaria</taxon>
        <taxon>Actiniidae</taxon>
        <taxon>Actinia</taxon>
    </lineage>
</organism>
<reference evidence="4" key="1">
    <citation type="submission" date="2025-08" db="UniProtKB">
        <authorList>
            <consortium name="RefSeq"/>
        </authorList>
    </citation>
    <scope>IDENTIFICATION</scope>
    <source>
        <tissue evidence="4">Tentacle</tissue>
    </source>
</reference>
<protein>
    <submittedName>
        <fullName evidence="4">Uncharacterized protein LOC116292307</fullName>
    </submittedName>
</protein>